<evidence type="ECO:0000256" key="3">
    <source>
        <dbReference type="ARBA" id="ARBA00023125"/>
    </source>
</evidence>
<dbReference type="InterPro" id="IPR050950">
    <property type="entry name" value="HTH-type_LysR_regulators"/>
</dbReference>
<dbReference type="InterPro" id="IPR036388">
    <property type="entry name" value="WH-like_DNA-bd_sf"/>
</dbReference>
<dbReference type="PRINTS" id="PR00039">
    <property type="entry name" value="HTHLYSR"/>
</dbReference>
<reference evidence="6 7" key="1">
    <citation type="submission" date="2024-09" db="EMBL/GenBank/DDBJ databases">
        <authorList>
            <person name="Sun Q."/>
            <person name="Mori K."/>
        </authorList>
    </citation>
    <scope>NUCLEOTIDE SEQUENCE [LARGE SCALE GENOMIC DNA]</scope>
    <source>
        <strain evidence="6 7">JCM 3331</strain>
    </source>
</reference>
<dbReference type="Pfam" id="PF00126">
    <property type="entry name" value="HTH_1"/>
    <property type="match status" value="1"/>
</dbReference>
<gene>
    <name evidence="6" type="ORF">ACFFTL_27990</name>
</gene>
<dbReference type="Proteomes" id="UP001589710">
    <property type="component" value="Unassembled WGS sequence"/>
</dbReference>
<keyword evidence="3" id="KW-0238">DNA-binding</keyword>
<dbReference type="InterPro" id="IPR036390">
    <property type="entry name" value="WH_DNA-bd_sf"/>
</dbReference>
<evidence type="ECO:0000313" key="7">
    <source>
        <dbReference type="Proteomes" id="UP001589710"/>
    </source>
</evidence>
<keyword evidence="4" id="KW-0804">Transcription</keyword>
<dbReference type="EMBL" id="JBHMCG010000118">
    <property type="protein sequence ID" value="MFB9576025.1"/>
    <property type="molecule type" value="Genomic_DNA"/>
</dbReference>
<name>A0ABV5RDV4_9ACTN</name>
<proteinExistence type="inferred from homology"/>
<evidence type="ECO:0000313" key="6">
    <source>
        <dbReference type="EMBL" id="MFB9576025.1"/>
    </source>
</evidence>
<dbReference type="PANTHER" id="PTHR30419">
    <property type="entry name" value="HTH-TYPE TRANSCRIPTIONAL REGULATOR YBHD"/>
    <property type="match status" value="1"/>
</dbReference>
<organism evidence="6 7">
    <name type="scientific">Streptomyces yanii</name>
    <dbReference type="NCBI Taxonomy" id="78510"/>
    <lineage>
        <taxon>Bacteria</taxon>
        <taxon>Bacillati</taxon>
        <taxon>Actinomycetota</taxon>
        <taxon>Actinomycetes</taxon>
        <taxon>Kitasatosporales</taxon>
        <taxon>Streptomycetaceae</taxon>
        <taxon>Streptomyces</taxon>
    </lineage>
</organism>
<accession>A0ABV5RDV4</accession>
<dbReference type="RefSeq" id="WP_345511265.1">
    <property type="nucleotide sequence ID" value="NZ_BAAAXD010000011.1"/>
</dbReference>
<dbReference type="Gene3D" id="3.40.190.290">
    <property type="match status" value="1"/>
</dbReference>
<dbReference type="PROSITE" id="PS50931">
    <property type="entry name" value="HTH_LYSR"/>
    <property type="match status" value="1"/>
</dbReference>
<dbReference type="InterPro" id="IPR000847">
    <property type="entry name" value="LysR_HTH_N"/>
</dbReference>
<dbReference type="SUPFAM" id="SSF53850">
    <property type="entry name" value="Periplasmic binding protein-like II"/>
    <property type="match status" value="1"/>
</dbReference>
<dbReference type="Gene3D" id="1.10.10.10">
    <property type="entry name" value="Winged helix-like DNA-binding domain superfamily/Winged helix DNA-binding domain"/>
    <property type="match status" value="1"/>
</dbReference>
<protein>
    <submittedName>
        <fullName evidence="6">LysR family transcriptional regulator</fullName>
    </submittedName>
</protein>
<dbReference type="PANTHER" id="PTHR30419:SF31">
    <property type="entry name" value="BLR3139 PROTEIN"/>
    <property type="match status" value="1"/>
</dbReference>
<comment type="similarity">
    <text evidence="1">Belongs to the LysR transcriptional regulatory family.</text>
</comment>
<dbReference type="Pfam" id="PF03466">
    <property type="entry name" value="LysR_substrate"/>
    <property type="match status" value="1"/>
</dbReference>
<sequence length="305" mass="32806">MELRQLEHFIAVAEEQHFTRAAERVAVSQSGLSASIRSLEQELKTPLFSRTTRTVRLTEAGRALLVEAERTLAGARAARDAVDAVRGLLRGTLTVGVEQCVAGVRVPQLLAAFHRTHPQMEIRLRQEGTTSLVNGVAGGRLDVAFAAAVSAAEWRGELIPLARERMVVLCAPGHRFARAADGVAWDELTGESFIDFHPDWGPRRAADEAFATARVRRTVGLEVTDVHSLLELVHEGLGIAVVPHHFSRKPEALGLVAVELDGPEQPYYESVVVLPAAGAMSPGARALMALVRGDAHGDVPSDAGH</sequence>
<dbReference type="SUPFAM" id="SSF46785">
    <property type="entry name" value="Winged helix' DNA-binding domain"/>
    <property type="match status" value="1"/>
</dbReference>
<evidence type="ECO:0000259" key="5">
    <source>
        <dbReference type="PROSITE" id="PS50931"/>
    </source>
</evidence>
<dbReference type="InterPro" id="IPR005119">
    <property type="entry name" value="LysR_subst-bd"/>
</dbReference>
<evidence type="ECO:0000256" key="1">
    <source>
        <dbReference type="ARBA" id="ARBA00009437"/>
    </source>
</evidence>
<evidence type="ECO:0000256" key="2">
    <source>
        <dbReference type="ARBA" id="ARBA00023015"/>
    </source>
</evidence>
<evidence type="ECO:0000256" key="4">
    <source>
        <dbReference type="ARBA" id="ARBA00023163"/>
    </source>
</evidence>
<keyword evidence="2" id="KW-0805">Transcription regulation</keyword>
<keyword evidence="7" id="KW-1185">Reference proteome</keyword>
<comment type="caution">
    <text evidence="6">The sequence shown here is derived from an EMBL/GenBank/DDBJ whole genome shotgun (WGS) entry which is preliminary data.</text>
</comment>
<feature type="domain" description="HTH lysR-type" evidence="5">
    <location>
        <begin position="1"/>
        <end position="58"/>
    </location>
</feature>